<gene>
    <name evidence="2" type="ORF">HOLleu_04433</name>
</gene>
<dbReference type="InterPro" id="IPR036621">
    <property type="entry name" value="Anticodon-bd_dom_sf"/>
</dbReference>
<dbReference type="AlphaFoldDB" id="A0A9Q1CU55"/>
<protein>
    <submittedName>
        <fullName evidence="2">Histidine--tRNA ligase, cytoplasmic</fullName>
    </submittedName>
</protein>
<organism evidence="2 3">
    <name type="scientific">Holothuria leucospilota</name>
    <name type="common">Black long sea cucumber</name>
    <name type="synonym">Mertensiothuria leucospilota</name>
    <dbReference type="NCBI Taxonomy" id="206669"/>
    <lineage>
        <taxon>Eukaryota</taxon>
        <taxon>Metazoa</taxon>
        <taxon>Echinodermata</taxon>
        <taxon>Eleutherozoa</taxon>
        <taxon>Echinozoa</taxon>
        <taxon>Holothuroidea</taxon>
        <taxon>Aspidochirotacea</taxon>
        <taxon>Aspidochirotida</taxon>
        <taxon>Holothuriidae</taxon>
        <taxon>Holothuria</taxon>
    </lineage>
</organism>
<sequence length="402" mass="45210">MMCAEEPHFLRKDFLLTQSYLPAHSHPPPHMRALVSGSLILLESRVQCQSYLPNETRRVTKCSLSMPEHDIIINDPRSTFKIEALYTQSDFDIVSECKSLLADAECLKVVTDVLQTLGFGNVVTNNPCETLKNTLTKVANISPERAGDLVSFLKLNDFDELTRKLGGIKSVIADKIKEGMDQLQKLFEYCDILGIRRKVQFDCSVACALGIYNGVVFKTTLEARNQKVQNLESNTVNDDVISFIDSVSSGPENVNPAKRLASGGRYDGLFSRLAGKKVEIYAVGFAFYFEEIFSNYKSNQDIRSKKTEFLITSDNEESCIKEKLKLCKESWNAKIKVEMSHSSDSANLQANTEGIRFIAHIGQSEIPKGLVHLEDTWTKEKISIETSKVTDYIKERLNGKEH</sequence>
<name>A0A9Q1CU55_HOLLE</name>
<comment type="caution">
    <text evidence="2">The sequence shown here is derived from an EMBL/GenBank/DDBJ whole genome shotgun (WGS) entry which is preliminary data.</text>
</comment>
<dbReference type="Gene3D" id="3.40.50.800">
    <property type="entry name" value="Anticodon-binding domain"/>
    <property type="match status" value="1"/>
</dbReference>
<keyword evidence="3" id="KW-1185">Reference proteome</keyword>
<dbReference type="PANTHER" id="PTHR11476">
    <property type="entry name" value="HISTIDYL-TRNA SYNTHETASE"/>
    <property type="match status" value="1"/>
</dbReference>
<dbReference type="Pfam" id="PF03129">
    <property type="entry name" value="HGTP_anticodon"/>
    <property type="match status" value="1"/>
</dbReference>
<dbReference type="InterPro" id="IPR004154">
    <property type="entry name" value="Anticodon-bd"/>
</dbReference>
<dbReference type="GO" id="GO:0016874">
    <property type="term" value="F:ligase activity"/>
    <property type="evidence" value="ECO:0007669"/>
    <property type="project" value="UniProtKB-KW"/>
</dbReference>
<dbReference type="SUPFAM" id="SSF55681">
    <property type="entry name" value="Class II aaRS and biotin synthetases"/>
    <property type="match status" value="1"/>
</dbReference>
<dbReference type="Gene3D" id="3.30.930.10">
    <property type="entry name" value="Bira Bifunctional Protein, Domain 2"/>
    <property type="match status" value="2"/>
</dbReference>
<dbReference type="PANTHER" id="PTHR11476:SF7">
    <property type="entry name" value="HISTIDINE--TRNA LIGASE"/>
    <property type="match status" value="1"/>
</dbReference>
<accession>A0A9Q1CU55</accession>
<evidence type="ECO:0000313" key="3">
    <source>
        <dbReference type="Proteomes" id="UP001152320"/>
    </source>
</evidence>
<dbReference type="SUPFAM" id="SSF52954">
    <property type="entry name" value="Class II aaRS ABD-related"/>
    <property type="match status" value="1"/>
</dbReference>
<dbReference type="Proteomes" id="UP001152320">
    <property type="component" value="Chromosome 1"/>
</dbReference>
<feature type="domain" description="Anticodon-binding" evidence="1">
    <location>
        <begin position="314"/>
        <end position="396"/>
    </location>
</feature>
<evidence type="ECO:0000259" key="1">
    <source>
        <dbReference type="Pfam" id="PF03129"/>
    </source>
</evidence>
<keyword evidence="2" id="KW-0436">Ligase</keyword>
<evidence type="ECO:0000313" key="2">
    <source>
        <dbReference type="EMBL" id="KAJ8051020.1"/>
    </source>
</evidence>
<proteinExistence type="predicted"/>
<dbReference type="EMBL" id="JAIZAY010000001">
    <property type="protein sequence ID" value="KAJ8051020.1"/>
    <property type="molecule type" value="Genomic_DNA"/>
</dbReference>
<dbReference type="OrthoDB" id="1906957at2759"/>
<reference evidence="2" key="1">
    <citation type="submission" date="2021-10" db="EMBL/GenBank/DDBJ databases">
        <title>Tropical sea cucumber genome reveals ecological adaptation and Cuvierian tubules defense mechanism.</title>
        <authorList>
            <person name="Chen T."/>
        </authorList>
    </citation>
    <scope>NUCLEOTIDE SEQUENCE</scope>
    <source>
        <strain evidence="2">Nanhai2018</strain>
        <tissue evidence="2">Muscle</tissue>
    </source>
</reference>
<dbReference type="InterPro" id="IPR045864">
    <property type="entry name" value="aa-tRNA-synth_II/BPL/LPL"/>
</dbReference>